<evidence type="ECO:0000256" key="5">
    <source>
        <dbReference type="ARBA" id="ARBA00022837"/>
    </source>
</evidence>
<dbReference type="SMART" id="SM00054">
    <property type="entry name" value="EFh"/>
    <property type="match status" value="2"/>
</dbReference>
<dbReference type="Gene3D" id="1.10.238.10">
    <property type="entry name" value="EF-hand"/>
    <property type="match status" value="1"/>
</dbReference>
<dbReference type="SUPFAM" id="SSF47473">
    <property type="entry name" value="EF-hand"/>
    <property type="match status" value="1"/>
</dbReference>
<evidence type="ECO:0000313" key="9">
    <source>
        <dbReference type="EnsemblMetazoa" id="CLYHEMP013109.1"/>
    </source>
</evidence>
<dbReference type="GO" id="GO:0097178">
    <property type="term" value="P:ruffle assembly"/>
    <property type="evidence" value="ECO:0007669"/>
    <property type="project" value="TreeGrafter"/>
</dbReference>
<sequence>MSDHQGGKAFGQLKKQQELSLDEINKTYLGDEDYQDEEEYPDLQGSLVTYKKQFMEFDLDNSGDIDLMELKMMMEKLGQAKTHLELKKMIAEVDRENRGAISYNDFLFMMLGKKSSVLKLILKFEKAMAGPEKKTGVAPKRDLSSLP</sequence>
<name>A0A7M5WU36_9CNID</name>
<dbReference type="CDD" id="cd00051">
    <property type="entry name" value="EFh"/>
    <property type="match status" value="1"/>
</dbReference>
<dbReference type="AlphaFoldDB" id="A0A7M5WU36"/>
<keyword evidence="5" id="KW-0106">Calcium</keyword>
<dbReference type="GO" id="GO:0008218">
    <property type="term" value="P:bioluminescence"/>
    <property type="evidence" value="ECO:0007669"/>
    <property type="project" value="UniProtKB-KW"/>
</dbReference>
<dbReference type="OrthoDB" id="26525at2759"/>
<evidence type="ECO:0000256" key="2">
    <source>
        <dbReference type="ARBA" id="ARBA00007828"/>
    </source>
</evidence>
<evidence type="ECO:0000256" key="7">
    <source>
        <dbReference type="ARBA" id="ARBA00023262"/>
    </source>
</evidence>
<dbReference type="GO" id="GO:0032587">
    <property type="term" value="C:ruffle membrane"/>
    <property type="evidence" value="ECO:0007669"/>
    <property type="project" value="UniProtKB-SubCell"/>
</dbReference>
<keyword evidence="10" id="KW-1185">Reference proteome</keyword>
<keyword evidence="7" id="KW-0599">Photoprotein</keyword>
<protein>
    <recommendedName>
        <fullName evidence="8">EF-hand domain-containing protein</fullName>
    </recommendedName>
</protein>
<dbReference type="GO" id="GO:0005509">
    <property type="term" value="F:calcium ion binding"/>
    <property type="evidence" value="ECO:0007669"/>
    <property type="project" value="InterPro"/>
</dbReference>
<proteinExistence type="inferred from homology"/>
<dbReference type="GO" id="GO:0051015">
    <property type="term" value="F:actin filament binding"/>
    <property type="evidence" value="ECO:0007669"/>
    <property type="project" value="TreeGrafter"/>
</dbReference>
<keyword evidence="3" id="KW-0479">Metal-binding</keyword>
<dbReference type="GO" id="GO:0005884">
    <property type="term" value="C:actin filament"/>
    <property type="evidence" value="ECO:0007669"/>
    <property type="project" value="TreeGrafter"/>
</dbReference>
<dbReference type="Proteomes" id="UP000594262">
    <property type="component" value="Unplaced"/>
</dbReference>
<organism evidence="9 10">
    <name type="scientific">Clytia hemisphaerica</name>
    <dbReference type="NCBI Taxonomy" id="252671"/>
    <lineage>
        <taxon>Eukaryota</taxon>
        <taxon>Metazoa</taxon>
        <taxon>Cnidaria</taxon>
        <taxon>Hydrozoa</taxon>
        <taxon>Hydroidolina</taxon>
        <taxon>Leptothecata</taxon>
        <taxon>Obeliida</taxon>
        <taxon>Clytiidae</taxon>
        <taxon>Clytia</taxon>
    </lineage>
</organism>
<evidence type="ECO:0000313" key="10">
    <source>
        <dbReference type="Proteomes" id="UP000594262"/>
    </source>
</evidence>
<keyword evidence="6" id="KW-0455">Luminescence</keyword>
<dbReference type="FunFam" id="1.10.238.10:FF:000178">
    <property type="entry name" value="Calmodulin-2 A"/>
    <property type="match status" value="1"/>
</dbReference>
<dbReference type="PROSITE" id="PS50222">
    <property type="entry name" value="EF_HAND_2"/>
    <property type="match status" value="2"/>
</dbReference>
<comment type="subcellular location">
    <subcellularLocation>
        <location evidence="1">Cell projection</location>
        <location evidence="1">Ruffle membrane</location>
        <topology evidence="1">Peripheral membrane protein</topology>
        <orientation evidence="1">Cytoplasmic side</orientation>
    </subcellularLocation>
</comment>
<evidence type="ECO:0000256" key="6">
    <source>
        <dbReference type="ARBA" id="ARBA00023223"/>
    </source>
</evidence>
<accession>A0A7M5WU36</accession>
<dbReference type="PANTHER" id="PTHR10356:SF0">
    <property type="entry name" value="CALCIUM-BINDING PROTEIN B"/>
    <property type="match status" value="1"/>
</dbReference>
<comment type="similarity">
    <text evidence="2">Belongs to the aequorin family.</text>
</comment>
<dbReference type="Pfam" id="PF21008">
    <property type="entry name" value="AIF-1"/>
    <property type="match status" value="1"/>
</dbReference>
<dbReference type="EnsemblMetazoa" id="CLYHEMT013109.1">
    <property type="protein sequence ID" value="CLYHEMP013109.1"/>
    <property type="gene ID" value="CLYHEMG013109"/>
</dbReference>
<dbReference type="InterPro" id="IPR049025">
    <property type="entry name" value="AIF-1_EF_pair"/>
</dbReference>
<dbReference type="PROSITE" id="PS00018">
    <property type="entry name" value="EF_HAND_1"/>
    <property type="match status" value="1"/>
</dbReference>
<dbReference type="GeneID" id="136800991"/>
<reference evidence="9" key="1">
    <citation type="submission" date="2021-01" db="UniProtKB">
        <authorList>
            <consortium name="EnsemblMetazoa"/>
        </authorList>
    </citation>
    <scope>IDENTIFICATION</scope>
</reference>
<dbReference type="InterPro" id="IPR002048">
    <property type="entry name" value="EF_hand_dom"/>
</dbReference>
<evidence type="ECO:0000256" key="3">
    <source>
        <dbReference type="ARBA" id="ARBA00022723"/>
    </source>
</evidence>
<dbReference type="RefSeq" id="XP_066913709.1">
    <property type="nucleotide sequence ID" value="XM_067057608.1"/>
</dbReference>
<dbReference type="GO" id="GO:0051017">
    <property type="term" value="P:actin filament bundle assembly"/>
    <property type="evidence" value="ECO:0007669"/>
    <property type="project" value="TreeGrafter"/>
</dbReference>
<dbReference type="PANTHER" id="PTHR10356">
    <property type="entry name" value="ALLOGRAFT INFLAMMATORY FACTOR-1"/>
    <property type="match status" value="1"/>
</dbReference>
<dbReference type="InterPro" id="IPR042433">
    <property type="entry name" value="AIF1/AIF1L"/>
</dbReference>
<feature type="domain" description="EF-hand" evidence="8">
    <location>
        <begin position="81"/>
        <end position="116"/>
    </location>
</feature>
<dbReference type="InterPro" id="IPR018247">
    <property type="entry name" value="EF_Hand_1_Ca_BS"/>
</dbReference>
<evidence type="ECO:0000256" key="4">
    <source>
        <dbReference type="ARBA" id="ARBA00022737"/>
    </source>
</evidence>
<keyword evidence="4" id="KW-0677">Repeat</keyword>
<evidence type="ECO:0000256" key="1">
    <source>
        <dbReference type="ARBA" id="ARBA00004599"/>
    </source>
</evidence>
<feature type="domain" description="EF-hand" evidence="8">
    <location>
        <begin position="45"/>
        <end position="80"/>
    </location>
</feature>
<dbReference type="InterPro" id="IPR011992">
    <property type="entry name" value="EF-hand-dom_pair"/>
</dbReference>
<evidence type="ECO:0000259" key="8">
    <source>
        <dbReference type="PROSITE" id="PS50222"/>
    </source>
</evidence>